<feature type="domain" description="Large ribosomal subunit protein uL6 alpha-beta" evidence="9">
    <location>
        <begin position="91"/>
        <end position="164"/>
    </location>
</feature>
<evidence type="ECO:0000256" key="6">
    <source>
        <dbReference type="HAMAP-Rule" id="MF_01365"/>
    </source>
</evidence>
<dbReference type="GO" id="GO:0022625">
    <property type="term" value="C:cytosolic large ribosomal subunit"/>
    <property type="evidence" value="ECO:0007669"/>
    <property type="project" value="UniProtKB-UniRule"/>
</dbReference>
<dbReference type="STRING" id="1333998.M2A_2914"/>
<evidence type="ECO:0000256" key="4">
    <source>
        <dbReference type="ARBA" id="ARBA00022980"/>
    </source>
</evidence>
<keyword evidence="4 6" id="KW-0689">Ribosomal protein</keyword>
<dbReference type="SUPFAM" id="SSF56053">
    <property type="entry name" value="Ribosomal protein L6"/>
    <property type="match status" value="2"/>
</dbReference>
<dbReference type="NCBIfam" id="TIGR03654">
    <property type="entry name" value="L6_bact"/>
    <property type="match status" value="1"/>
</dbReference>
<dbReference type="eggNOG" id="COG0097">
    <property type="taxonomic scope" value="Bacteria"/>
</dbReference>
<name>A0A081BEE7_9HYPH</name>
<evidence type="ECO:0000256" key="7">
    <source>
        <dbReference type="RuleBase" id="RU003869"/>
    </source>
</evidence>
<dbReference type="PANTHER" id="PTHR11655">
    <property type="entry name" value="60S/50S RIBOSOMAL PROTEIN L6/L9"/>
    <property type="match status" value="1"/>
</dbReference>
<dbReference type="PIRSF" id="PIRSF002162">
    <property type="entry name" value="Ribosomal_L6"/>
    <property type="match status" value="1"/>
</dbReference>
<sequence length="177" mass="19264">MSRIGKLPITVPNGVTVNIDGQSVAVKGPKGQLSLTLVDEVSISQGEDGIAVAPRDDSKRARSMWGMQRTLVQNLVDGVAEGFKKNLEITGVGYRAQAQGQKLQLALGFSHDVVYEVPEGIQVATPKPTEIEITGIDKQKVGQVAAEIRGYRPPEPYKGKGVRYSDEYIFRKEGKKK</sequence>
<organism evidence="10 11">
    <name type="scientific">Tepidicaulis marinus</name>
    <dbReference type="NCBI Taxonomy" id="1333998"/>
    <lineage>
        <taxon>Bacteria</taxon>
        <taxon>Pseudomonadati</taxon>
        <taxon>Pseudomonadota</taxon>
        <taxon>Alphaproteobacteria</taxon>
        <taxon>Hyphomicrobiales</taxon>
        <taxon>Parvibaculaceae</taxon>
        <taxon>Tepidicaulis</taxon>
    </lineage>
</organism>
<keyword evidence="2 6" id="KW-0699">rRNA-binding</keyword>
<dbReference type="Pfam" id="PF00347">
    <property type="entry name" value="Ribosomal_L6"/>
    <property type="match status" value="2"/>
</dbReference>
<comment type="subunit">
    <text evidence="6">Part of the 50S ribosomal subunit.</text>
</comment>
<dbReference type="InterPro" id="IPR036789">
    <property type="entry name" value="Ribosomal_uL6-like_a/b-dom_sf"/>
</dbReference>
<dbReference type="Proteomes" id="UP000028702">
    <property type="component" value="Unassembled WGS sequence"/>
</dbReference>
<dbReference type="PRINTS" id="PR00059">
    <property type="entry name" value="RIBOSOMALL6"/>
</dbReference>
<proteinExistence type="inferred from homology"/>
<evidence type="ECO:0000256" key="8">
    <source>
        <dbReference type="RuleBase" id="RU003870"/>
    </source>
</evidence>
<evidence type="ECO:0000313" key="11">
    <source>
        <dbReference type="Proteomes" id="UP000028702"/>
    </source>
</evidence>
<evidence type="ECO:0000313" key="10">
    <source>
        <dbReference type="EMBL" id="GAK46415.1"/>
    </source>
</evidence>
<accession>A0A081BEE7</accession>
<comment type="caution">
    <text evidence="10">The sequence shown here is derived from an EMBL/GenBank/DDBJ whole genome shotgun (WGS) entry which is preliminary data.</text>
</comment>
<dbReference type="InterPro" id="IPR002358">
    <property type="entry name" value="Ribosomal_uL6_CS"/>
</dbReference>
<evidence type="ECO:0000256" key="3">
    <source>
        <dbReference type="ARBA" id="ARBA00022884"/>
    </source>
</evidence>
<dbReference type="GO" id="GO:0002181">
    <property type="term" value="P:cytoplasmic translation"/>
    <property type="evidence" value="ECO:0007669"/>
    <property type="project" value="TreeGrafter"/>
</dbReference>
<gene>
    <name evidence="6" type="primary">rplF</name>
    <name evidence="10" type="ORF">M2A_2914</name>
</gene>
<dbReference type="Gene3D" id="3.90.930.12">
    <property type="entry name" value="Ribosomal protein L6, alpha-beta domain"/>
    <property type="match status" value="2"/>
</dbReference>
<dbReference type="EMBL" id="BBIO01000018">
    <property type="protein sequence ID" value="GAK46415.1"/>
    <property type="molecule type" value="Genomic_DNA"/>
</dbReference>
<dbReference type="HAMAP" id="MF_01365_B">
    <property type="entry name" value="Ribosomal_uL6_B"/>
    <property type="match status" value="1"/>
</dbReference>
<comment type="function">
    <text evidence="6 8">This protein binds to the 23S rRNA, and is important in its secondary structure. It is located near the subunit interface in the base of the L7/L12 stalk, and near the tRNA binding site of the peptidyltransferase center.</text>
</comment>
<dbReference type="FunFam" id="3.90.930.12:FF:000001">
    <property type="entry name" value="50S ribosomal protein L6"/>
    <property type="match status" value="1"/>
</dbReference>
<dbReference type="PANTHER" id="PTHR11655:SF14">
    <property type="entry name" value="LARGE RIBOSOMAL SUBUNIT PROTEIN UL6M"/>
    <property type="match status" value="1"/>
</dbReference>
<evidence type="ECO:0000256" key="5">
    <source>
        <dbReference type="ARBA" id="ARBA00023274"/>
    </source>
</evidence>
<dbReference type="InterPro" id="IPR000702">
    <property type="entry name" value="Ribosomal_uL6-like"/>
</dbReference>
<dbReference type="GO" id="GO:0019843">
    <property type="term" value="F:rRNA binding"/>
    <property type="evidence" value="ECO:0007669"/>
    <property type="project" value="UniProtKB-UniRule"/>
</dbReference>
<dbReference type="InterPro" id="IPR020040">
    <property type="entry name" value="Ribosomal_uL6_a/b-dom"/>
</dbReference>
<evidence type="ECO:0000256" key="2">
    <source>
        <dbReference type="ARBA" id="ARBA00022730"/>
    </source>
</evidence>
<keyword evidence="5 6" id="KW-0687">Ribonucleoprotein</keyword>
<dbReference type="InterPro" id="IPR019906">
    <property type="entry name" value="Ribosomal_uL6_bac-type"/>
</dbReference>
<dbReference type="FunFam" id="3.90.930.12:FF:000002">
    <property type="entry name" value="50S ribosomal protein L6"/>
    <property type="match status" value="1"/>
</dbReference>
<dbReference type="GO" id="GO:0003735">
    <property type="term" value="F:structural constituent of ribosome"/>
    <property type="evidence" value="ECO:0007669"/>
    <property type="project" value="UniProtKB-UniRule"/>
</dbReference>
<keyword evidence="11" id="KW-1185">Reference proteome</keyword>
<comment type="similarity">
    <text evidence="1 6 7">Belongs to the universal ribosomal protein uL6 family.</text>
</comment>
<feature type="domain" description="Large ribosomal subunit protein uL6 alpha-beta" evidence="9">
    <location>
        <begin position="11"/>
        <end position="82"/>
    </location>
</feature>
<dbReference type="RefSeq" id="WP_045448954.1">
    <property type="nucleotide sequence ID" value="NZ_BBIO01000018.1"/>
</dbReference>
<dbReference type="PROSITE" id="PS00525">
    <property type="entry name" value="RIBOSOMAL_L6_1"/>
    <property type="match status" value="1"/>
</dbReference>
<evidence type="ECO:0000259" key="9">
    <source>
        <dbReference type="Pfam" id="PF00347"/>
    </source>
</evidence>
<protein>
    <recommendedName>
        <fullName evidence="6">Large ribosomal subunit protein uL6</fullName>
    </recommendedName>
</protein>
<dbReference type="AlphaFoldDB" id="A0A081BEE7"/>
<evidence type="ECO:0000256" key="1">
    <source>
        <dbReference type="ARBA" id="ARBA00009356"/>
    </source>
</evidence>
<keyword evidence="3 6" id="KW-0694">RNA-binding</keyword>
<reference evidence="10 11" key="1">
    <citation type="submission" date="2014-07" db="EMBL/GenBank/DDBJ databases">
        <title>Tepidicaulis marinum gen. nov., sp. nov., a novel marine bacterium denitrifying nitrate to nitrous oxide strictly under microaerobic conditions.</title>
        <authorList>
            <person name="Takeuchi M."/>
            <person name="Yamagishi T."/>
            <person name="Kamagata Y."/>
            <person name="Oshima K."/>
            <person name="Hattori M."/>
            <person name="Katayama T."/>
            <person name="Hanada S."/>
            <person name="Tamaki H."/>
            <person name="Marumo K."/>
            <person name="Maeda H."/>
            <person name="Nedachi M."/>
            <person name="Iwasaki W."/>
            <person name="Suwa Y."/>
            <person name="Sakata S."/>
        </authorList>
    </citation>
    <scope>NUCLEOTIDE SEQUENCE [LARGE SCALE GENOMIC DNA]</scope>
    <source>
        <strain evidence="10 11">MA2</strain>
    </source>
</reference>